<comment type="subunit">
    <text evidence="5 16">Homodimer.</text>
</comment>
<dbReference type="Gene3D" id="3.30.420.40">
    <property type="match status" value="1"/>
</dbReference>
<evidence type="ECO:0000256" key="12">
    <source>
        <dbReference type="ARBA" id="ARBA00022958"/>
    </source>
</evidence>
<evidence type="ECO:0000256" key="1">
    <source>
        <dbReference type="ARBA" id="ARBA00001206"/>
    </source>
</evidence>
<dbReference type="Proteomes" id="UP000757103">
    <property type="component" value="Unassembled WGS sequence"/>
</dbReference>
<evidence type="ECO:0000256" key="11">
    <source>
        <dbReference type="ARBA" id="ARBA00022840"/>
    </source>
</evidence>
<dbReference type="InterPro" id="IPR043129">
    <property type="entry name" value="ATPase_NBD"/>
</dbReference>
<reference evidence="17" key="2">
    <citation type="submission" date="2021-09" db="EMBL/GenBank/DDBJ databases">
        <authorList>
            <person name="Gilroy R."/>
        </authorList>
    </citation>
    <scope>NUCLEOTIDE SEQUENCE</scope>
    <source>
        <strain evidence="17">CHK121-7720</strain>
    </source>
</reference>
<accession>A0A921SVN5</accession>
<dbReference type="Pfam" id="PF03309">
    <property type="entry name" value="Pan_kinase"/>
    <property type="match status" value="1"/>
</dbReference>
<dbReference type="GO" id="GO:0015937">
    <property type="term" value="P:coenzyme A biosynthetic process"/>
    <property type="evidence" value="ECO:0007669"/>
    <property type="project" value="UniProtKB-UniRule"/>
</dbReference>
<evidence type="ECO:0000313" key="17">
    <source>
        <dbReference type="EMBL" id="HJG89604.1"/>
    </source>
</evidence>
<feature type="binding site" evidence="16">
    <location>
        <position position="116"/>
    </location>
    <ligand>
        <name>K(+)</name>
        <dbReference type="ChEBI" id="CHEBI:29103"/>
    </ligand>
</feature>
<dbReference type="AlphaFoldDB" id="A0A921SVN5"/>
<feature type="binding site" evidence="16">
    <location>
        <begin position="6"/>
        <end position="13"/>
    </location>
    <ligand>
        <name>ATP</name>
        <dbReference type="ChEBI" id="CHEBI:30616"/>
    </ligand>
</feature>
<protein>
    <recommendedName>
        <fullName evidence="15 16">Type III pantothenate kinase</fullName>
        <ecNumber evidence="6 16">2.7.1.33</ecNumber>
    </recommendedName>
    <alternativeName>
        <fullName evidence="16">PanK-III</fullName>
    </alternativeName>
    <alternativeName>
        <fullName evidence="16">Pantothenic acid kinase</fullName>
    </alternativeName>
</protein>
<dbReference type="NCBIfam" id="TIGR00671">
    <property type="entry name" value="baf"/>
    <property type="match status" value="1"/>
</dbReference>
<dbReference type="InterPro" id="IPR004619">
    <property type="entry name" value="Type_III_PanK"/>
</dbReference>
<sequence>MNLIIDQGNSVTKMALFQAGQLQNVGYYPQWDSATMARFLDAHPIDAAIFSTVTTPDDEALMLLKQRVPVFVQFDHSSHIPIQIGYATPHTLGLDRIAAVVGALMQQPGVPVLIVDAGTCVTYDLLTADGTFVGGNIAPGIRLRLLAMHEHTGKLPHISDEGEIPEIGFSTETAMRAGAILGVAYEIEGYIARLRETYPELFVFLTGGDALKLAAKIKSRIFVDENLVLTGLNRILQENAKI</sequence>
<evidence type="ECO:0000313" key="18">
    <source>
        <dbReference type="Proteomes" id="UP000757103"/>
    </source>
</evidence>
<evidence type="ECO:0000256" key="10">
    <source>
        <dbReference type="ARBA" id="ARBA00022777"/>
    </source>
</evidence>
<evidence type="ECO:0000256" key="2">
    <source>
        <dbReference type="ARBA" id="ARBA00001958"/>
    </source>
</evidence>
<keyword evidence="8 16" id="KW-0808">Transferase</keyword>
<dbReference type="CDD" id="cd24015">
    <property type="entry name" value="ASKHA_NBD_PanK-III"/>
    <property type="match status" value="1"/>
</dbReference>
<keyword evidence="12 16" id="KW-0630">Potassium</keyword>
<keyword evidence="16" id="KW-0479">Metal-binding</keyword>
<evidence type="ECO:0000256" key="13">
    <source>
        <dbReference type="ARBA" id="ARBA00022993"/>
    </source>
</evidence>
<dbReference type="SUPFAM" id="SSF53067">
    <property type="entry name" value="Actin-like ATPase domain"/>
    <property type="match status" value="2"/>
</dbReference>
<evidence type="ECO:0000256" key="6">
    <source>
        <dbReference type="ARBA" id="ARBA00012102"/>
    </source>
</evidence>
<comment type="catalytic activity">
    <reaction evidence="1 16">
        <text>(R)-pantothenate + ATP = (R)-4'-phosphopantothenate + ADP + H(+)</text>
        <dbReference type="Rhea" id="RHEA:16373"/>
        <dbReference type="ChEBI" id="CHEBI:10986"/>
        <dbReference type="ChEBI" id="CHEBI:15378"/>
        <dbReference type="ChEBI" id="CHEBI:29032"/>
        <dbReference type="ChEBI" id="CHEBI:30616"/>
        <dbReference type="ChEBI" id="CHEBI:456216"/>
        <dbReference type="EC" id="2.7.1.33"/>
    </reaction>
</comment>
<dbReference type="PANTHER" id="PTHR34265">
    <property type="entry name" value="TYPE III PANTOTHENATE KINASE"/>
    <property type="match status" value="1"/>
</dbReference>
<evidence type="ECO:0000256" key="7">
    <source>
        <dbReference type="ARBA" id="ARBA00022490"/>
    </source>
</evidence>
<comment type="cofactor">
    <cofactor evidence="2">
        <name>K(+)</name>
        <dbReference type="ChEBI" id="CHEBI:29103"/>
    </cofactor>
</comment>
<organism evidence="17 18">
    <name type="scientific">Barnesiella viscericola</name>
    <dbReference type="NCBI Taxonomy" id="397865"/>
    <lineage>
        <taxon>Bacteria</taxon>
        <taxon>Pseudomonadati</taxon>
        <taxon>Bacteroidota</taxon>
        <taxon>Bacteroidia</taxon>
        <taxon>Bacteroidales</taxon>
        <taxon>Barnesiellaceae</taxon>
        <taxon>Barnesiella</taxon>
    </lineage>
</organism>
<gene>
    <name evidence="16" type="primary">coaX</name>
    <name evidence="17" type="ORF">K8U91_09095</name>
</gene>
<keyword evidence="9 16" id="KW-0547">Nucleotide-binding</keyword>
<evidence type="ECO:0000256" key="15">
    <source>
        <dbReference type="ARBA" id="ARBA00040883"/>
    </source>
</evidence>
<evidence type="ECO:0000256" key="5">
    <source>
        <dbReference type="ARBA" id="ARBA00011738"/>
    </source>
</evidence>
<feature type="active site" description="Proton acceptor" evidence="16">
    <location>
        <position position="95"/>
    </location>
</feature>
<name>A0A921SVN5_9BACT</name>
<dbReference type="PANTHER" id="PTHR34265:SF1">
    <property type="entry name" value="TYPE III PANTOTHENATE KINASE"/>
    <property type="match status" value="1"/>
</dbReference>
<reference evidence="17" key="1">
    <citation type="journal article" date="2021" name="PeerJ">
        <title>Extensive microbial diversity within the chicken gut microbiome revealed by metagenomics and culture.</title>
        <authorList>
            <person name="Gilroy R."/>
            <person name="Ravi A."/>
            <person name="Getino M."/>
            <person name="Pursley I."/>
            <person name="Horton D.L."/>
            <person name="Alikhan N.F."/>
            <person name="Baker D."/>
            <person name="Gharbi K."/>
            <person name="Hall N."/>
            <person name="Watson M."/>
            <person name="Adriaenssens E.M."/>
            <person name="Foster-Nyarko E."/>
            <person name="Jarju S."/>
            <person name="Secka A."/>
            <person name="Antonio M."/>
            <person name="Oren A."/>
            <person name="Chaudhuri R.R."/>
            <person name="La Ragione R."/>
            <person name="Hildebrand F."/>
            <person name="Pallen M.J."/>
        </authorList>
    </citation>
    <scope>NUCLEOTIDE SEQUENCE</scope>
    <source>
        <strain evidence="17">CHK121-7720</strain>
    </source>
</reference>
<comment type="similarity">
    <text evidence="14 16">Belongs to the type III pantothenate kinase family.</text>
</comment>
<dbReference type="GO" id="GO:0046872">
    <property type="term" value="F:metal ion binding"/>
    <property type="evidence" value="ECO:0007669"/>
    <property type="project" value="UniProtKB-KW"/>
</dbReference>
<keyword evidence="11 16" id="KW-0067">ATP-binding</keyword>
<comment type="subcellular location">
    <subcellularLocation>
        <location evidence="3 16">Cytoplasm</location>
    </subcellularLocation>
</comment>
<evidence type="ECO:0000256" key="4">
    <source>
        <dbReference type="ARBA" id="ARBA00005225"/>
    </source>
</evidence>
<dbReference type="GO" id="GO:0004594">
    <property type="term" value="F:pantothenate kinase activity"/>
    <property type="evidence" value="ECO:0007669"/>
    <property type="project" value="UniProtKB-UniRule"/>
</dbReference>
<proteinExistence type="inferred from homology"/>
<evidence type="ECO:0000256" key="14">
    <source>
        <dbReference type="ARBA" id="ARBA00038036"/>
    </source>
</evidence>
<evidence type="ECO:0000256" key="3">
    <source>
        <dbReference type="ARBA" id="ARBA00004496"/>
    </source>
</evidence>
<feature type="binding site" evidence="16">
    <location>
        <position position="86"/>
    </location>
    <ligand>
        <name>substrate</name>
    </ligand>
</feature>
<comment type="caution">
    <text evidence="17">The sequence shown here is derived from an EMBL/GenBank/DDBJ whole genome shotgun (WGS) entry which is preliminary data.</text>
</comment>
<comment type="pathway">
    <text evidence="4 16">Cofactor biosynthesis; coenzyme A biosynthesis; CoA from (R)-pantothenate: step 1/5.</text>
</comment>
<evidence type="ECO:0000256" key="9">
    <source>
        <dbReference type="ARBA" id="ARBA00022741"/>
    </source>
</evidence>
<evidence type="ECO:0000256" key="8">
    <source>
        <dbReference type="ARBA" id="ARBA00022679"/>
    </source>
</evidence>
<comment type="function">
    <text evidence="16">Catalyzes the phosphorylation of pantothenate (Pan), the first step in CoA biosynthesis.</text>
</comment>
<keyword evidence="10 16" id="KW-0418">Kinase</keyword>
<dbReference type="EMBL" id="DYUD01000025">
    <property type="protein sequence ID" value="HJG89604.1"/>
    <property type="molecule type" value="Genomic_DNA"/>
</dbReference>
<dbReference type="GO" id="GO:0005524">
    <property type="term" value="F:ATP binding"/>
    <property type="evidence" value="ECO:0007669"/>
    <property type="project" value="UniProtKB-UniRule"/>
</dbReference>
<feature type="binding site" evidence="16">
    <location>
        <position position="171"/>
    </location>
    <ligand>
        <name>substrate</name>
    </ligand>
</feature>
<keyword evidence="13 16" id="KW-0173">Coenzyme A biosynthesis</keyword>
<dbReference type="EC" id="2.7.1.33" evidence="6 16"/>
<evidence type="ECO:0000256" key="16">
    <source>
        <dbReference type="HAMAP-Rule" id="MF_01274"/>
    </source>
</evidence>
<comment type="cofactor">
    <cofactor evidence="16">
        <name>NH4(+)</name>
        <dbReference type="ChEBI" id="CHEBI:28938"/>
    </cofactor>
    <cofactor evidence="16">
        <name>K(+)</name>
        <dbReference type="ChEBI" id="CHEBI:29103"/>
    </cofactor>
    <text evidence="16">A monovalent cation. Ammonium or potassium.</text>
</comment>
<dbReference type="HAMAP" id="MF_01274">
    <property type="entry name" value="Pantothen_kinase_3"/>
    <property type="match status" value="1"/>
</dbReference>
<feature type="binding site" evidence="16">
    <location>
        <position position="119"/>
    </location>
    <ligand>
        <name>ATP</name>
        <dbReference type="ChEBI" id="CHEBI:30616"/>
    </ligand>
</feature>
<dbReference type="RefSeq" id="WP_273306677.1">
    <property type="nucleotide sequence ID" value="NZ_DYUD01000025.1"/>
</dbReference>
<feature type="binding site" evidence="16">
    <location>
        <begin position="93"/>
        <end position="96"/>
    </location>
    <ligand>
        <name>substrate</name>
    </ligand>
</feature>
<dbReference type="GO" id="GO:0005737">
    <property type="term" value="C:cytoplasm"/>
    <property type="evidence" value="ECO:0007669"/>
    <property type="project" value="UniProtKB-SubCell"/>
</dbReference>
<keyword evidence="7 16" id="KW-0963">Cytoplasm</keyword>